<evidence type="ECO:0000256" key="6">
    <source>
        <dbReference type="ARBA" id="ARBA00022989"/>
    </source>
</evidence>
<evidence type="ECO:0000256" key="11">
    <source>
        <dbReference type="RuleBase" id="RU368008"/>
    </source>
</evidence>
<reference evidence="12" key="2">
    <citation type="submission" date="2021-01" db="UniProtKB">
        <authorList>
            <consortium name="EnsemblPlants"/>
        </authorList>
    </citation>
    <scope>IDENTIFICATION</scope>
</reference>
<dbReference type="Gene3D" id="1.50.40.10">
    <property type="entry name" value="Mitochondrial carrier domain"/>
    <property type="match status" value="1"/>
</dbReference>
<dbReference type="AlphaFoldDB" id="A0A7N2L1G6"/>
<dbReference type="PROSITE" id="PS50920">
    <property type="entry name" value="SOLCAR"/>
    <property type="match status" value="3"/>
</dbReference>
<keyword evidence="3 10" id="KW-0813">Transport</keyword>
<dbReference type="SUPFAM" id="SSF103506">
    <property type="entry name" value="Mitochondrial carrier"/>
    <property type="match status" value="1"/>
</dbReference>
<evidence type="ECO:0000313" key="13">
    <source>
        <dbReference type="Proteomes" id="UP000594261"/>
    </source>
</evidence>
<keyword evidence="4 9" id="KW-0812">Transmembrane</keyword>
<dbReference type="Proteomes" id="UP000594261">
    <property type="component" value="Chromosome 2"/>
</dbReference>
<evidence type="ECO:0000256" key="10">
    <source>
        <dbReference type="RuleBase" id="RU000488"/>
    </source>
</evidence>
<feature type="transmembrane region" description="Helical" evidence="11">
    <location>
        <begin position="288"/>
        <end position="309"/>
    </location>
</feature>
<evidence type="ECO:0000256" key="8">
    <source>
        <dbReference type="ARBA" id="ARBA00024143"/>
    </source>
</evidence>
<dbReference type="Pfam" id="PF00153">
    <property type="entry name" value="Mito_carr"/>
    <property type="match status" value="3"/>
</dbReference>
<dbReference type="PANTHER" id="PTHR45635:SF23">
    <property type="entry name" value="ADP_ATP TRANSLOCASE"/>
    <property type="match status" value="1"/>
</dbReference>
<protein>
    <recommendedName>
        <fullName evidence="11">ADP/ATP translocase</fullName>
    </recommendedName>
    <alternativeName>
        <fullName evidence="11">ADP,ATP carrier protein</fullName>
    </alternativeName>
</protein>
<dbReference type="InterPro" id="IPR018108">
    <property type="entry name" value="MCP_transmembrane"/>
</dbReference>
<evidence type="ECO:0000256" key="7">
    <source>
        <dbReference type="ARBA" id="ARBA00023136"/>
    </source>
</evidence>
<evidence type="ECO:0000313" key="12">
    <source>
        <dbReference type="EnsemblPlants" id="QL02p092316:mrna"/>
    </source>
</evidence>
<evidence type="ECO:0000256" key="3">
    <source>
        <dbReference type="ARBA" id="ARBA00022448"/>
    </source>
</evidence>
<accession>A0A7N2L1G6</accession>
<keyword evidence="5" id="KW-0677">Repeat</keyword>
<gene>
    <name evidence="12" type="primary">LOC115977210</name>
</gene>
<dbReference type="GO" id="GO:0005471">
    <property type="term" value="F:ATP:ADP antiporter activity"/>
    <property type="evidence" value="ECO:0007669"/>
    <property type="project" value="UniProtKB-UniRule"/>
</dbReference>
<evidence type="ECO:0000256" key="9">
    <source>
        <dbReference type="PROSITE-ProRule" id="PRU00282"/>
    </source>
</evidence>
<dbReference type="GO" id="GO:1990544">
    <property type="term" value="P:mitochondrial ATP transmembrane transport"/>
    <property type="evidence" value="ECO:0007669"/>
    <property type="project" value="InterPro"/>
</dbReference>
<keyword evidence="6 11" id="KW-1133">Transmembrane helix</keyword>
<dbReference type="Gramene" id="QL02p092316:mrna">
    <property type="protein sequence ID" value="QL02p092316:mrna"/>
    <property type="gene ID" value="QL02p092316"/>
</dbReference>
<dbReference type="EnsemblPlants" id="QL02p092316:mrna">
    <property type="protein sequence ID" value="QL02p092316:mrna"/>
    <property type="gene ID" value="QL02p092316"/>
</dbReference>
<dbReference type="GeneID" id="115977210"/>
<reference evidence="13" key="1">
    <citation type="journal article" date="2016" name="G3 (Bethesda)">
        <title>First Draft Assembly and Annotation of the Genome of a California Endemic Oak Quercus lobata Nee (Fagaceae).</title>
        <authorList>
            <person name="Sork V.L."/>
            <person name="Fitz-Gibbon S.T."/>
            <person name="Puiu D."/>
            <person name="Crepeau M."/>
            <person name="Gugger P.F."/>
            <person name="Sherman R."/>
            <person name="Stevens K."/>
            <person name="Langley C.H."/>
            <person name="Pellegrini M."/>
            <person name="Salzberg S.L."/>
        </authorList>
    </citation>
    <scope>NUCLEOTIDE SEQUENCE [LARGE SCALE GENOMIC DNA]</scope>
    <source>
        <strain evidence="13">cv. SW786</strain>
    </source>
</reference>
<feature type="transmembrane region" description="Helical" evidence="11">
    <location>
        <begin position="261"/>
        <end position="281"/>
    </location>
</feature>
<sequence>MADGPQLPSVIQKIRVQPYLSIRHFPNHQAWTSSLQNIPSAGGYAIDRLHKSLLLAYASSASYLASPLLTGLVRAPLEKHESAAPSRLIWGSIRGVLGVLTAPIGRVKLLIQCQDEMIKSGRLPKPYKGIVNCFARTISNEGFISLWRGYIPRIISDVSIGVISFGFNNYCLTLTNFKKEDGYWKWLLGGLAGGTLANLATHFVVYPLDYAQTRLANDIKTNNKIEERQFKGLIDVYKKTIRSDGISGLYRGFAISCCRNLLSTGVYFGIHVIFGPFMLLRVRSQDDFLAASVMAVGVAVCQKMATYPLDTVNRRMMMTSGEVVKYQSSMHAFAEIIRNEGVKSLYKGGGASILKTLALAAIFTVFVTRLPDYLSIKKSNSAADGVSAKRNGSAGGGQSASILTIKWTYGKKD</sequence>
<name>A0A7N2L1G6_QUELO</name>
<dbReference type="GO" id="GO:0005743">
    <property type="term" value="C:mitochondrial inner membrane"/>
    <property type="evidence" value="ECO:0007669"/>
    <property type="project" value="InterPro"/>
</dbReference>
<keyword evidence="13" id="KW-1185">Reference proteome</keyword>
<dbReference type="PRINTS" id="PR00927">
    <property type="entry name" value="ADPTRNSLCASE"/>
</dbReference>
<feature type="repeat" description="Solcar" evidence="9">
    <location>
        <begin position="286"/>
        <end position="373"/>
    </location>
</feature>
<proteinExistence type="inferred from homology"/>
<comment type="function">
    <text evidence="11">Catalyzes the exchange of ADP and ATP across the membrane.</text>
</comment>
<comment type="catalytic activity">
    <reaction evidence="8">
        <text>ADP(in) + ATP(out) = ADP(out) + ATP(in)</text>
        <dbReference type="Rhea" id="RHEA:34999"/>
        <dbReference type="ChEBI" id="CHEBI:30616"/>
        <dbReference type="ChEBI" id="CHEBI:456216"/>
    </reaction>
    <physiologicalReaction direction="left-to-right" evidence="8">
        <dbReference type="Rhea" id="RHEA:35000"/>
    </physiologicalReaction>
</comment>
<evidence type="ECO:0000256" key="4">
    <source>
        <dbReference type="ARBA" id="ARBA00022692"/>
    </source>
</evidence>
<dbReference type="PANTHER" id="PTHR45635">
    <property type="entry name" value="ADP,ATP CARRIER PROTEIN 1-RELATED-RELATED"/>
    <property type="match status" value="1"/>
</dbReference>
<feature type="repeat" description="Solcar" evidence="9">
    <location>
        <begin position="82"/>
        <end position="174"/>
    </location>
</feature>
<keyword evidence="7 9" id="KW-0472">Membrane</keyword>
<evidence type="ECO:0000256" key="1">
    <source>
        <dbReference type="ARBA" id="ARBA00004141"/>
    </source>
</evidence>
<dbReference type="InParanoid" id="A0A7N2L1G6"/>
<comment type="subunit">
    <text evidence="11">Monomer.</text>
</comment>
<dbReference type="InterPro" id="IPR023395">
    <property type="entry name" value="MCP_dom_sf"/>
</dbReference>
<comment type="subcellular location">
    <subcellularLocation>
        <location evidence="1 11">Membrane</location>
        <topology evidence="1 11">Multi-pass membrane protein</topology>
    </subcellularLocation>
</comment>
<dbReference type="InterPro" id="IPR002113">
    <property type="entry name" value="ADT_euk_type"/>
</dbReference>
<dbReference type="InterPro" id="IPR002067">
    <property type="entry name" value="MCP"/>
</dbReference>
<dbReference type="GO" id="GO:0140021">
    <property type="term" value="P:mitochondrial ADP transmembrane transport"/>
    <property type="evidence" value="ECO:0007669"/>
    <property type="project" value="InterPro"/>
</dbReference>
<feature type="repeat" description="Solcar" evidence="9">
    <location>
        <begin position="185"/>
        <end position="277"/>
    </location>
</feature>
<dbReference type="PRINTS" id="PR00926">
    <property type="entry name" value="MITOCARRIER"/>
</dbReference>
<dbReference type="RefSeq" id="XP_030954788.1">
    <property type="nucleotide sequence ID" value="XM_031098928.1"/>
</dbReference>
<feature type="transmembrane region" description="Helical" evidence="11">
    <location>
        <begin position="352"/>
        <end position="370"/>
    </location>
</feature>
<evidence type="ECO:0000256" key="5">
    <source>
        <dbReference type="ARBA" id="ARBA00022737"/>
    </source>
</evidence>
<evidence type="ECO:0000256" key="2">
    <source>
        <dbReference type="ARBA" id="ARBA00006375"/>
    </source>
</evidence>
<organism evidence="12 13">
    <name type="scientific">Quercus lobata</name>
    <name type="common">Valley oak</name>
    <dbReference type="NCBI Taxonomy" id="97700"/>
    <lineage>
        <taxon>Eukaryota</taxon>
        <taxon>Viridiplantae</taxon>
        <taxon>Streptophyta</taxon>
        <taxon>Embryophyta</taxon>
        <taxon>Tracheophyta</taxon>
        <taxon>Spermatophyta</taxon>
        <taxon>Magnoliopsida</taxon>
        <taxon>eudicotyledons</taxon>
        <taxon>Gunneridae</taxon>
        <taxon>Pentapetalae</taxon>
        <taxon>rosids</taxon>
        <taxon>fabids</taxon>
        <taxon>Fagales</taxon>
        <taxon>Fagaceae</taxon>
        <taxon>Quercus</taxon>
    </lineage>
</organism>
<comment type="similarity">
    <text evidence="2 10">Belongs to the mitochondrial carrier (TC 2.A.29) family.</text>
</comment>
<comment type="caution">
    <text evidence="11">Lacks conserved residue(s) required for the propagation of feature annotation.</text>
</comment>